<sequence length="142" mass="14147">MLINGPTNDGNGALDFSSYDITGGLLIAAGSSGMAEVPDGTDEQTVISVTFSSSQSAGTLVSIVGTGGLAFMPLKELASLIVSYSHFKIGEAYAVTSGGTVIGAGGDGLYLSAAENGTQLYTFTMSAASFVGAQSSGRGSRN</sequence>
<gene>
    <name evidence="1" type="ORF">SDC9_127479</name>
</gene>
<name>A0A645CUP8_9ZZZZ</name>
<protein>
    <submittedName>
        <fullName evidence="1">Uncharacterized protein</fullName>
    </submittedName>
</protein>
<accession>A0A645CUP8</accession>
<reference evidence="1" key="1">
    <citation type="submission" date="2019-08" db="EMBL/GenBank/DDBJ databases">
        <authorList>
            <person name="Kucharzyk K."/>
            <person name="Murdoch R.W."/>
            <person name="Higgins S."/>
            <person name="Loffler F."/>
        </authorList>
    </citation>
    <scope>NUCLEOTIDE SEQUENCE</scope>
</reference>
<dbReference type="AlphaFoldDB" id="A0A645CUP8"/>
<proteinExistence type="predicted"/>
<dbReference type="EMBL" id="VSSQ01030049">
    <property type="protein sequence ID" value="MPM80432.1"/>
    <property type="molecule type" value="Genomic_DNA"/>
</dbReference>
<evidence type="ECO:0000313" key="1">
    <source>
        <dbReference type="EMBL" id="MPM80432.1"/>
    </source>
</evidence>
<organism evidence="1">
    <name type="scientific">bioreactor metagenome</name>
    <dbReference type="NCBI Taxonomy" id="1076179"/>
    <lineage>
        <taxon>unclassified sequences</taxon>
        <taxon>metagenomes</taxon>
        <taxon>ecological metagenomes</taxon>
    </lineage>
</organism>
<comment type="caution">
    <text evidence="1">The sequence shown here is derived from an EMBL/GenBank/DDBJ whole genome shotgun (WGS) entry which is preliminary data.</text>
</comment>